<dbReference type="EMBL" id="ATHL01000145">
    <property type="protein sequence ID" value="EQB08581.1"/>
    <property type="molecule type" value="Genomic_DNA"/>
</dbReference>
<comment type="caution">
    <text evidence="1">The sequence shown here is derived from an EMBL/GenBank/DDBJ whole genome shotgun (WGS) entry which is preliminary data.</text>
</comment>
<reference evidence="1 2" key="1">
    <citation type="journal article" date="2013" name="Genome Announc.">
        <title>Genome Sequence of Novosphingobium lindaniclasticum LE124T, Isolated from a Hexachlorocyclohexane Dumpsite.</title>
        <authorList>
            <person name="Saxena A."/>
            <person name="Nayyar N."/>
            <person name="Sangwan N."/>
            <person name="Kumari R."/>
            <person name="Khurana J.P."/>
            <person name="Lal R."/>
        </authorList>
    </citation>
    <scope>NUCLEOTIDE SEQUENCE [LARGE SCALE GENOMIC DNA]</scope>
    <source>
        <strain evidence="1 2">LE124</strain>
    </source>
</reference>
<gene>
    <name evidence="1" type="ORF">L284_21040</name>
</gene>
<dbReference type="Proteomes" id="UP000015527">
    <property type="component" value="Unassembled WGS sequence"/>
</dbReference>
<evidence type="ECO:0000313" key="1">
    <source>
        <dbReference type="EMBL" id="EQB08581.1"/>
    </source>
</evidence>
<keyword evidence="2" id="KW-1185">Reference proteome</keyword>
<proteinExistence type="predicted"/>
<accession>T0GX88</accession>
<organism evidence="1 2">
    <name type="scientific">Novosphingobium lindaniclasticum LE124</name>
    <dbReference type="NCBI Taxonomy" id="1096930"/>
    <lineage>
        <taxon>Bacteria</taxon>
        <taxon>Pseudomonadati</taxon>
        <taxon>Pseudomonadota</taxon>
        <taxon>Alphaproteobacteria</taxon>
        <taxon>Sphingomonadales</taxon>
        <taxon>Sphingomonadaceae</taxon>
        <taxon>Novosphingobium</taxon>
    </lineage>
</organism>
<protein>
    <submittedName>
        <fullName evidence="1">Uncharacterized protein</fullName>
    </submittedName>
</protein>
<dbReference type="AlphaFoldDB" id="T0GX88"/>
<evidence type="ECO:0000313" key="2">
    <source>
        <dbReference type="Proteomes" id="UP000015527"/>
    </source>
</evidence>
<sequence>MLAAKLYRSCTVQAIKSIVRDYVFDAKSLWTVETASIGSRHAGR</sequence>
<name>T0GX88_9SPHN</name>
<dbReference type="PATRIC" id="fig|1096930.3.peg.4133"/>